<feature type="compositionally biased region" description="Basic and acidic residues" evidence="1">
    <location>
        <begin position="925"/>
        <end position="936"/>
    </location>
</feature>
<evidence type="ECO:0000313" key="4">
    <source>
        <dbReference type="Proteomes" id="UP000265618"/>
    </source>
</evidence>
<feature type="region of interest" description="Disordered" evidence="1">
    <location>
        <begin position="204"/>
        <end position="239"/>
    </location>
</feature>
<dbReference type="SUPFAM" id="SSF49899">
    <property type="entry name" value="Concanavalin A-like lectins/glucanases"/>
    <property type="match status" value="1"/>
</dbReference>
<sequence length="1575" mass="168122">QCFKCMSTLLLAAPELVMGAVPDNDYNKVMVTVSSGVSEPLSVSLVLRLVLSGGVRSLTPEAAALLTQVAWLDNVHVPQKDMERQGMVYRPFCVSAAPLPLLLEVVREATQTLTEQVYVSRERDTPALDDGQEERERDRNSQRSLSVLLSHGAFPAIVTSTIHLVTLCSAIQVSLHVGGNASPRWPSNTAACLSGLVDAMCTPSQQPRETEAEAEGEAEGEGESVDDTPVDVDREDQREREKVVNIVTAAIGLGAVNTEYLLPSLSARENPRVLCQAGSVGVPFLEALVTLIIDRPGDEGEHQQGEGEPLPGVSTLARSAALKVLFHVVQFTTALSVFCTQPSCLNGVFMQIAATPRTEENQGLPRRIDELLMVVSALFQGLLDSYHRGYAATGVSNGDRRVARTAYETCFPVILCMIQDSIYDLHTVAPEACLRLIRICLMTPVVGSPSSKTSVAAAMLIGSGLTGVVAQFVHDLFAKKDSETETEGEGEGETDAETLAAKRSRTLRLATEALSIVKDTYESIDISDHVLAGATVRDGVTHNLTALLLNLKARRVAEIQQGTERTVRRALFIEALRALSLSSFGKTSPEVVKVYIAIIGNSNVELMNRIEVCKHLLFVMSRDETARQSFLNTGDGPQSGATAAMLLASACANTAVAADHGEDSLSADDLARGTAFSLRSVCLSLLPLVNGDDPVALDKLLVAITKSIMDSGIRVNNPYLFYNLLCSSLCVDPQTKSCTLRDVVPILLLIRSLPSSPPAIQQTILSDLLHLLYTGVLQFSHSQAPKTPDAEGSESALNEARLMDELSGEMSQPCKVPSTGDAACDEAEKEREHCDPVAGHYLSRALASCPSVVRSLLSLLVRTSNAEHYNPLPHTVGIAPASTVDTPTAADTPGEAEAEAEGEREGEGQDTVDADAEVDESSSSKADHVMTEEQERQQTTTTVTALAVLTKLLSSVEDPTVAASVLNDLATLLPNQPLTALILSLSQCRATSPAPYAGMAVPSSISCSISSSVVVSSPLVRPPTPSPFALSFWFSPSMLPETTGQEQISVPLLEMVDDSGCVLKLDLFPTSTHTALLRYSVSVEGELHSVTLPHSDRYIVCTGEGGLVRRLARAEALESGLPPTLGDWCHIALSHSGDDLTFWVNGHPTPAGCFPPVPLPPSLVSQSTVKRDQDGMDTDPLTVSLLGTQYTMGENMTNRPFVGLIGPLRVYSTTLCSTDVEYMYQNPHFHSEVLSTSLDLNLDFAQLEDIEKTGLGAVPRDAALQHRLARSLPLSDVGSNILSARAPTVAHVTSPVTVPLGADIEAEAEEGGAATIVLSLPSLLYRGRGMERVASDVNNSVYRTYASSGVANISYTSIMSSVISIVCPSRALAEEANRGNLDPLRLSSPGMLIPCTDPLFSCISASMALGVELPDEVEPHRVSKQTQGERPSAASTVRERGRLDFPDVVGSLMALVASSDPSVVSTAVSLLLQSWPRPTVSSAPTHALSPSDKLMQEMYEITTSLSPVEIRPLPLHPCIGGDNMAMVSLRARTFPFAVYTHVTFTSSLVRAAVMKSNATPCAASAIGALLEYLLP</sequence>
<accession>A0A9K3CX10</accession>
<keyword evidence="4" id="KW-1185">Reference proteome</keyword>
<feature type="compositionally biased region" description="Acidic residues" evidence="1">
    <location>
        <begin position="212"/>
        <end position="230"/>
    </location>
</feature>
<dbReference type="EMBL" id="BDIP01001594">
    <property type="protein sequence ID" value="GIQ84721.1"/>
    <property type="molecule type" value="Genomic_DNA"/>
</dbReference>
<keyword evidence="2" id="KW-0732">Signal</keyword>
<name>A0A9K3CX10_9EUKA</name>
<feature type="region of interest" description="Disordered" evidence="1">
    <location>
        <begin position="117"/>
        <end position="143"/>
    </location>
</feature>
<feature type="non-terminal residue" evidence="3">
    <location>
        <position position="1"/>
    </location>
</feature>
<feature type="compositionally biased region" description="Acidic residues" evidence="1">
    <location>
        <begin position="908"/>
        <end position="920"/>
    </location>
</feature>
<dbReference type="InterPro" id="IPR013320">
    <property type="entry name" value="ConA-like_dom_sf"/>
</dbReference>
<feature type="chain" id="PRO_5039950265" evidence="2">
    <location>
        <begin position="20"/>
        <end position="1575"/>
    </location>
</feature>
<proteinExistence type="predicted"/>
<gene>
    <name evidence="3" type="ORF">KIPB_006269</name>
</gene>
<evidence type="ECO:0000256" key="2">
    <source>
        <dbReference type="SAM" id="SignalP"/>
    </source>
</evidence>
<comment type="caution">
    <text evidence="3">The sequence shown here is derived from an EMBL/GenBank/DDBJ whole genome shotgun (WGS) entry which is preliminary data.</text>
</comment>
<dbReference type="Gene3D" id="2.60.120.200">
    <property type="match status" value="1"/>
</dbReference>
<reference evidence="3 4" key="1">
    <citation type="journal article" date="2018" name="PLoS ONE">
        <title>The draft genome of Kipferlia bialata reveals reductive genome evolution in fornicate parasites.</title>
        <authorList>
            <person name="Tanifuji G."/>
            <person name="Takabayashi S."/>
            <person name="Kume K."/>
            <person name="Takagi M."/>
            <person name="Nakayama T."/>
            <person name="Kamikawa R."/>
            <person name="Inagaki Y."/>
            <person name="Hashimoto T."/>
        </authorList>
    </citation>
    <scope>NUCLEOTIDE SEQUENCE [LARGE SCALE GENOMIC DNA]</scope>
    <source>
        <strain evidence="3">NY0173</strain>
    </source>
</reference>
<organism evidence="3 4">
    <name type="scientific">Kipferlia bialata</name>
    <dbReference type="NCBI Taxonomy" id="797122"/>
    <lineage>
        <taxon>Eukaryota</taxon>
        <taxon>Metamonada</taxon>
        <taxon>Carpediemonas-like organisms</taxon>
        <taxon>Kipferlia</taxon>
    </lineage>
</organism>
<protein>
    <submittedName>
        <fullName evidence="3">Uncharacterized protein</fullName>
    </submittedName>
</protein>
<feature type="region of interest" description="Disordered" evidence="1">
    <location>
        <begin position="877"/>
        <end position="938"/>
    </location>
</feature>
<dbReference type="Proteomes" id="UP000265618">
    <property type="component" value="Unassembled WGS sequence"/>
</dbReference>
<evidence type="ECO:0000313" key="3">
    <source>
        <dbReference type="EMBL" id="GIQ84721.1"/>
    </source>
</evidence>
<evidence type="ECO:0000256" key="1">
    <source>
        <dbReference type="SAM" id="MobiDB-lite"/>
    </source>
</evidence>
<feature type="non-terminal residue" evidence="3">
    <location>
        <position position="1575"/>
    </location>
</feature>
<feature type="signal peptide" evidence="2">
    <location>
        <begin position="1"/>
        <end position="19"/>
    </location>
</feature>